<reference evidence="3 4" key="1">
    <citation type="submission" date="2023-08" db="EMBL/GenBank/DDBJ databases">
        <authorList>
            <person name="Girao M."/>
            <person name="Carvalho M.F."/>
        </authorList>
    </citation>
    <scope>NUCLEOTIDE SEQUENCE [LARGE SCALE GENOMIC DNA]</scope>
    <source>
        <strain evidence="3 4">CT-R113</strain>
    </source>
</reference>
<dbReference type="InterPro" id="IPR000792">
    <property type="entry name" value="Tscrpt_reg_LuxR_C"/>
</dbReference>
<evidence type="ECO:0000313" key="4">
    <source>
        <dbReference type="Proteomes" id="UP001356095"/>
    </source>
</evidence>
<protein>
    <submittedName>
        <fullName evidence="3">AAA family ATPase</fullName>
    </submittedName>
</protein>
<dbReference type="CDD" id="cd06170">
    <property type="entry name" value="LuxR_C_like"/>
    <property type="match status" value="1"/>
</dbReference>
<evidence type="ECO:0000256" key="1">
    <source>
        <dbReference type="SAM" id="MobiDB-lite"/>
    </source>
</evidence>
<dbReference type="SUPFAM" id="SSF52540">
    <property type="entry name" value="P-loop containing nucleoside triphosphate hydrolases"/>
    <property type="match status" value="1"/>
</dbReference>
<dbReference type="SUPFAM" id="SSF48452">
    <property type="entry name" value="TPR-like"/>
    <property type="match status" value="1"/>
</dbReference>
<dbReference type="InterPro" id="IPR036388">
    <property type="entry name" value="WH-like_DNA-bd_sf"/>
</dbReference>
<dbReference type="Gene3D" id="1.25.40.10">
    <property type="entry name" value="Tetratricopeptide repeat domain"/>
    <property type="match status" value="1"/>
</dbReference>
<dbReference type="PROSITE" id="PS50043">
    <property type="entry name" value="HTH_LUXR_2"/>
    <property type="match status" value="1"/>
</dbReference>
<dbReference type="SMART" id="SM00421">
    <property type="entry name" value="HTH_LUXR"/>
    <property type="match status" value="1"/>
</dbReference>
<proteinExistence type="predicted"/>
<dbReference type="PRINTS" id="PR00038">
    <property type="entry name" value="HTHLUXR"/>
</dbReference>
<feature type="domain" description="HTH luxR-type" evidence="2">
    <location>
        <begin position="864"/>
        <end position="929"/>
    </location>
</feature>
<comment type="caution">
    <text evidence="3">The sequence shown here is derived from an EMBL/GenBank/DDBJ whole genome shotgun (WGS) entry which is preliminary data.</text>
</comment>
<dbReference type="RefSeq" id="WP_330090897.1">
    <property type="nucleotide sequence ID" value="NZ_JAUZMY010000005.1"/>
</dbReference>
<dbReference type="InterPro" id="IPR041664">
    <property type="entry name" value="AAA_16"/>
</dbReference>
<dbReference type="Pfam" id="PF00196">
    <property type="entry name" value="GerE"/>
    <property type="match status" value="1"/>
</dbReference>
<dbReference type="Proteomes" id="UP001356095">
    <property type="component" value="Unassembled WGS sequence"/>
</dbReference>
<dbReference type="Gene3D" id="1.10.10.10">
    <property type="entry name" value="Winged helix-like DNA-binding domain superfamily/Winged helix DNA-binding domain"/>
    <property type="match status" value="1"/>
</dbReference>
<dbReference type="InterPro" id="IPR027417">
    <property type="entry name" value="P-loop_NTPase"/>
</dbReference>
<name>A0ABU7K6D9_9ACTN</name>
<organism evidence="3 4">
    <name type="scientific">Nocardiopsis codii</name>
    <dbReference type="NCBI Taxonomy" id="3065942"/>
    <lineage>
        <taxon>Bacteria</taxon>
        <taxon>Bacillati</taxon>
        <taxon>Actinomycetota</taxon>
        <taxon>Actinomycetes</taxon>
        <taxon>Streptosporangiales</taxon>
        <taxon>Nocardiopsidaceae</taxon>
        <taxon>Nocardiopsis</taxon>
    </lineage>
</organism>
<keyword evidence="4" id="KW-1185">Reference proteome</keyword>
<feature type="region of interest" description="Disordered" evidence="1">
    <location>
        <begin position="506"/>
        <end position="525"/>
    </location>
</feature>
<sequence length="938" mass="100069">MLDTRTRHGGIVNRTELLTRLLSASRHSRRTGLTCHVVTGEPKVGRTSLLASVCRPSRAHAGRAAHIACSRHANRLVAALSDTLLHLSVVHRPTETAEVERAAARLRAGVRPGSTRSRESTEDGGPAGLQDLMEALTRDAPLVITLDDVDQAGPASLLRLRSVLRDVAHLPITLVASTRSGEPPVAPAELADLLVGAHPLTLSGLSARETGALVHERLGRRFDADLVATCHRITAGNPFMVGAVCDWIRAQAPSALSPSALRNAVIPSIVEAMIGRANRVDPRARGVAEAIVVATTSGEADPALVASLSGTPLEDTLATLDLLVRMRLVTDDHTVALRHPLLSTALLGSMTVMSCNAAHLAAAFLHRRRDPGQRPARHLTASTVPLDAPWSVTEMITAARSPATTAQDRVRYLEYAARTGDEGSWSRVASELAAARIALDRRTGLHAAVETLGRTADTTVRRRLLALIGATLCEGDRSDDERAVLEAVRVAVTGTEQQDWPRTFLTHGRSMAPTPSASGDTVRTTGDTGRTPVVAAMGALSAHLLHGNAQTALTDAREALDHDLDDLLLHPPALPAALSVLIGSGHHEEAFARRRALVDDLDRLPRWVRAEVELTEAAGHYTAGDLSAARHILTDRLSDPPGTGRGRFRRRLVGLLANVHLDLGEPDTAEALLRRHQHDGHGPPEWYDADVPLARARLRVAAGDLNDGAEELRGIVRRREAAGASGPGTSCWRSEGALLLARTGARDEALRDARRHLDFAEGTGSPLEHARALRVWGTLTGGPTGLDLLTSATDLLRGSGHDLETARTSAETGTVLTRLGRHTEAVAALSRAAGLAAGQGARDLADRARLQLVALERRTPQDVSVQGILALTPREREILIDALLGQPNKTIADNRHITRRTVELHLSSAYRKLGISGRGEFGKILGSPGKWEILVGGT</sequence>
<dbReference type="SUPFAM" id="SSF46894">
    <property type="entry name" value="C-terminal effector domain of the bipartite response regulators"/>
    <property type="match status" value="1"/>
</dbReference>
<dbReference type="InterPro" id="IPR016032">
    <property type="entry name" value="Sig_transdc_resp-reg_C-effctor"/>
</dbReference>
<dbReference type="EMBL" id="JAUZMY010000005">
    <property type="protein sequence ID" value="MEE2037107.1"/>
    <property type="molecule type" value="Genomic_DNA"/>
</dbReference>
<evidence type="ECO:0000313" key="3">
    <source>
        <dbReference type="EMBL" id="MEE2037107.1"/>
    </source>
</evidence>
<dbReference type="InterPro" id="IPR011990">
    <property type="entry name" value="TPR-like_helical_dom_sf"/>
</dbReference>
<dbReference type="Pfam" id="PF13191">
    <property type="entry name" value="AAA_16"/>
    <property type="match status" value="1"/>
</dbReference>
<accession>A0ABU7K6D9</accession>
<feature type="region of interest" description="Disordered" evidence="1">
    <location>
        <begin position="105"/>
        <end position="128"/>
    </location>
</feature>
<gene>
    <name evidence="3" type="ORF">Q8791_07725</name>
</gene>
<evidence type="ECO:0000259" key="2">
    <source>
        <dbReference type="PROSITE" id="PS50043"/>
    </source>
</evidence>